<sequence length="192" mass="20309">MVRAPSSLLTPPLSPPFFFSLVMAKHKNKMKSQIPSSQPHSSNKVALGLSTCSSRQSPLPSPLPPLDLDLQPSKSVNPLKTSLLPCWGNAPLAHEVTGHSNEVQAHKHAPPELSSNEEETEDEESSSSDYDSGSNGDSSDLDPEITPSCPVTTNGPPSHATPPRDAAEVPGNPKSSPQMLKGGIQPKGRILT</sequence>
<name>A0ABQ9ADJ1_9ROSI</name>
<feature type="compositionally biased region" description="Low complexity" evidence="1">
    <location>
        <begin position="127"/>
        <end position="138"/>
    </location>
</feature>
<reference evidence="2" key="2">
    <citation type="journal article" date="2023" name="Int. J. Mol. Sci.">
        <title>De Novo Assembly and Annotation of 11 Diverse Shrub Willow (Salix) Genomes Reveals Novel Gene Organization in Sex-Linked Regions.</title>
        <authorList>
            <person name="Hyden B."/>
            <person name="Feng K."/>
            <person name="Yates T.B."/>
            <person name="Jawdy S."/>
            <person name="Cereghino C."/>
            <person name="Smart L.B."/>
            <person name="Muchero W."/>
        </authorList>
    </citation>
    <scope>NUCLEOTIDE SEQUENCE</scope>
    <source>
        <tissue evidence="2">Shoot tip</tissue>
    </source>
</reference>
<feature type="region of interest" description="Disordered" evidence="1">
    <location>
        <begin position="50"/>
        <end position="72"/>
    </location>
</feature>
<evidence type="ECO:0000313" key="3">
    <source>
        <dbReference type="Proteomes" id="UP001141253"/>
    </source>
</evidence>
<reference evidence="2" key="1">
    <citation type="submission" date="2022-10" db="EMBL/GenBank/DDBJ databases">
        <authorList>
            <person name="Hyden B.L."/>
            <person name="Feng K."/>
            <person name="Yates T."/>
            <person name="Jawdy S."/>
            <person name="Smart L.B."/>
            <person name="Muchero W."/>
        </authorList>
    </citation>
    <scope>NUCLEOTIDE SEQUENCE</scope>
    <source>
        <tissue evidence="2">Shoot tip</tissue>
    </source>
</reference>
<dbReference type="EMBL" id="JAPFFI010000021">
    <property type="protein sequence ID" value="KAJ6332868.1"/>
    <property type="molecule type" value="Genomic_DNA"/>
</dbReference>
<evidence type="ECO:0000313" key="2">
    <source>
        <dbReference type="EMBL" id="KAJ6332868.1"/>
    </source>
</evidence>
<organism evidence="2 3">
    <name type="scientific">Salix suchowensis</name>
    <dbReference type="NCBI Taxonomy" id="1278906"/>
    <lineage>
        <taxon>Eukaryota</taxon>
        <taxon>Viridiplantae</taxon>
        <taxon>Streptophyta</taxon>
        <taxon>Embryophyta</taxon>
        <taxon>Tracheophyta</taxon>
        <taxon>Spermatophyta</taxon>
        <taxon>Magnoliopsida</taxon>
        <taxon>eudicotyledons</taxon>
        <taxon>Gunneridae</taxon>
        <taxon>Pentapetalae</taxon>
        <taxon>rosids</taxon>
        <taxon>fabids</taxon>
        <taxon>Malpighiales</taxon>
        <taxon>Salicaceae</taxon>
        <taxon>Saliceae</taxon>
        <taxon>Salix</taxon>
    </lineage>
</organism>
<evidence type="ECO:0000256" key="1">
    <source>
        <dbReference type="SAM" id="MobiDB-lite"/>
    </source>
</evidence>
<keyword evidence="3" id="KW-1185">Reference proteome</keyword>
<accession>A0ABQ9ADJ1</accession>
<feature type="region of interest" description="Disordered" evidence="1">
    <location>
        <begin position="95"/>
        <end position="192"/>
    </location>
</feature>
<gene>
    <name evidence="2" type="ORF">OIU77_008839</name>
</gene>
<comment type="caution">
    <text evidence="2">The sequence shown here is derived from an EMBL/GenBank/DDBJ whole genome shotgun (WGS) entry which is preliminary data.</text>
</comment>
<protein>
    <submittedName>
        <fullName evidence="2">Uncharacterized protein</fullName>
    </submittedName>
</protein>
<proteinExistence type="predicted"/>
<dbReference type="Proteomes" id="UP001141253">
    <property type="component" value="Chromosome 11"/>
</dbReference>
<feature type="compositionally biased region" description="Acidic residues" evidence="1">
    <location>
        <begin position="115"/>
        <end position="126"/>
    </location>
</feature>